<accession>A0AAW2W800</accession>
<dbReference type="AlphaFoldDB" id="A0AAW2W800"/>
<name>A0AAW2W800_SESRA</name>
<reference evidence="1" key="1">
    <citation type="submission" date="2020-06" db="EMBL/GenBank/DDBJ databases">
        <authorList>
            <person name="Li T."/>
            <person name="Hu X."/>
            <person name="Zhang T."/>
            <person name="Song X."/>
            <person name="Zhang H."/>
            <person name="Dai N."/>
            <person name="Sheng W."/>
            <person name="Hou X."/>
            <person name="Wei L."/>
        </authorList>
    </citation>
    <scope>NUCLEOTIDE SEQUENCE</scope>
    <source>
        <strain evidence="1">G02</strain>
        <tissue evidence="1">Leaf</tissue>
    </source>
</reference>
<reference evidence="1" key="2">
    <citation type="journal article" date="2024" name="Plant">
        <title>Genomic evolution and insights into agronomic trait innovations of Sesamum species.</title>
        <authorList>
            <person name="Miao H."/>
            <person name="Wang L."/>
            <person name="Qu L."/>
            <person name="Liu H."/>
            <person name="Sun Y."/>
            <person name="Le M."/>
            <person name="Wang Q."/>
            <person name="Wei S."/>
            <person name="Zheng Y."/>
            <person name="Lin W."/>
            <person name="Duan Y."/>
            <person name="Cao H."/>
            <person name="Xiong S."/>
            <person name="Wang X."/>
            <person name="Wei L."/>
            <person name="Li C."/>
            <person name="Ma Q."/>
            <person name="Ju M."/>
            <person name="Zhao R."/>
            <person name="Li G."/>
            <person name="Mu C."/>
            <person name="Tian Q."/>
            <person name="Mei H."/>
            <person name="Zhang T."/>
            <person name="Gao T."/>
            <person name="Zhang H."/>
        </authorList>
    </citation>
    <scope>NUCLEOTIDE SEQUENCE</scope>
    <source>
        <strain evidence="1">G02</strain>
    </source>
</reference>
<sequence length="60" mass="6631">WVDDSKSQSGYIFRLNGGAVSWKSSNQDTTADSTTEAEYIAASEAAKEAVWIKNYIQELV</sequence>
<dbReference type="PANTHER" id="PTHR11439:SF496">
    <property type="entry name" value="RNA-DIRECTED DNA POLYMERASE"/>
    <property type="match status" value="1"/>
</dbReference>
<proteinExistence type="predicted"/>
<dbReference type="CDD" id="cd09272">
    <property type="entry name" value="RNase_HI_RT_Ty1"/>
    <property type="match status" value="1"/>
</dbReference>
<evidence type="ECO:0000313" key="1">
    <source>
        <dbReference type="EMBL" id="KAL0437830.1"/>
    </source>
</evidence>
<feature type="non-terminal residue" evidence="1">
    <location>
        <position position="1"/>
    </location>
</feature>
<organism evidence="1">
    <name type="scientific">Sesamum radiatum</name>
    <name type="common">Black benniseed</name>
    <dbReference type="NCBI Taxonomy" id="300843"/>
    <lineage>
        <taxon>Eukaryota</taxon>
        <taxon>Viridiplantae</taxon>
        <taxon>Streptophyta</taxon>
        <taxon>Embryophyta</taxon>
        <taxon>Tracheophyta</taxon>
        <taxon>Spermatophyta</taxon>
        <taxon>Magnoliopsida</taxon>
        <taxon>eudicotyledons</taxon>
        <taxon>Gunneridae</taxon>
        <taxon>Pentapetalae</taxon>
        <taxon>asterids</taxon>
        <taxon>lamiids</taxon>
        <taxon>Lamiales</taxon>
        <taxon>Pedaliaceae</taxon>
        <taxon>Sesamum</taxon>
    </lineage>
</organism>
<comment type="caution">
    <text evidence="1">The sequence shown here is derived from an EMBL/GenBank/DDBJ whole genome shotgun (WGS) entry which is preliminary data.</text>
</comment>
<gene>
    <name evidence="1" type="ORF">Sradi_0490900</name>
</gene>
<protein>
    <submittedName>
        <fullName evidence="1">Retrovirus-related Pol polyprotein from transposon TNT 1-94</fullName>
    </submittedName>
</protein>
<dbReference type="PANTHER" id="PTHR11439">
    <property type="entry name" value="GAG-POL-RELATED RETROTRANSPOSON"/>
    <property type="match status" value="1"/>
</dbReference>
<dbReference type="EMBL" id="JACGWJ010000002">
    <property type="protein sequence ID" value="KAL0437830.1"/>
    <property type="molecule type" value="Genomic_DNA"/>
</dbReference>